<keyword evidence="2" id="KW-1185">Reference proteome</keyword>
<comment type="caution">
    <text evidence="1">The sequence shown here is derived from an EMBL/GenBank/DDBJ whole genome shotgun (WGS) entry which is preliminary data.</text>
</comment>
<dbReference type="RefSeq" id="WP_324178935.1">
    <property type="nucleotide sequence ID" value="NZ_BAABAW010000003.1"/>
</dbReference>
<protein>
    <submittedName>
        <fullName evidence="1">Uncharacterized protein</fullName>
    </submittedName>
</protein>
<evidence type="ECO:0000313" key="2">
    <source>
        <dbReference type="Proteomes" id="UP001327027"/>
    </source>
</evidence>
<dbReference type="Proteomes" id="UP001327027">
    <property type="component" value="Unassembled WGS sequence"/>
</dbReference>
<sequence length="142" mass="16642">MHFIGIVLMDNPDVFYEEDHGRRLFLYERLLIDTSKKLGVKSPKDFDSFKEAEGIADKAPENISDIAWLSKYNEARNSILPKWFLPENAIPDFKKLKKEIENLYNQSNDDEDSEFLIESTEVLIEALQIFRSRNTMFMLCLT</sequence>
<evidence type="ECO:0000313" key="1">
    <source>
        <dbReference type="EMBL" id="MEB3344910.1"/>
    </source>
</evidence>
<gene>
    <name evidence="1" type="ORF">U6A24_05530</name>
</gene>
<name>A0ABU5ZS76_9FLAO</name>
<proteinExistence type="predicted"/>
<reference evidence="1 2" key="1">
    <citation type="journal article" date="2013" name="Int. J. Syst. Evol. Microbiol.">
        <title>Aquimarina gracilis sp. nov., isolated from the gut microflora of a mussel, Mytilus coruscus, and emended description of Aquimarina spongiae.</title>
        <authorList>
            <person name="Park S.C."/>
            <person name="Choe H.N."/>
            <person name="Baik K.S."/>
            <person name="Seong C.N."/>
        </authorList>
    </citation>
    <scope>NUCLEOTIDE SEQUENCE [LARGE SCALE GENOMIC DNA]</scope>
    <source>
        <strain evidence="1 2">PSC32</strain>
    </source>
</reference>
<organism evidence="1 2">
    <name type="scientific">Aquimarina gracilis</name>
    <dbReference type="NCBI Taxonomy" id="874422"/>
    <lineage>
        <taxon>Bacteria</taxon>
        <taxon>Pseudomonadati</taxon>
        <taxon>Bacteroidota</taxon>
        <taxon>Flavobacteriia</taxon>
        <taxon>Flavobacteriales</taxon>
        <taxon>Flavobacteriaceae</taxon>
        <taxon>Aquimarina</taxon>
    </lineage>
</organism>
<accession>A0ABU5ZS76</accession>
<dbReference type="EMBL" id="JAYKLX010000002">
    <property type="protein sequence ID" value="MEB3344910.1"/>
    <property type="molecule type" value="Genomic_DNA"/>
</dbReference>